<evidence type="ECO:0000256" key="8">
    <source>
        <dbReference type="SAM" id="Phobius"/>
    </source>
</evidence>
<evidence type="ECO:0000256" key="3">
    <source>
        <dbReference type="ARBA" id="ARBA00022729"/>
    </source>
</evidence>
<accession>A0AAV9W0F5</accession>
<evidence type="ECO:0000256" key="1">
    <source>
        <dbReference type="ARBA" id="ARBA00007447"/>
    </source>
</evidence>
<keyword evidence="6" id="KW-0865">Zymogen</keyword>
<keyword evidence="2" id="KW-0645">Protease</keyword>
<dbReference type="Gene3D" id="2.40.70.10">
    <property type="entry name" value="Acid Proteases"/>
    <property type="match status" value="2"/>
</dbReference>
<feature type="domain" description="Peptidase A1" evidence="10">
    <location>
        <begin position="65"/>
        <end position="411"/>
    </location>
</feature>
<dbReference type="InterPro" id="IPR001461">
    <property type="entry name" value="Aspartic_peptidase_A1"/>
</dbReference>
<keyword evidence="5" id="KW-0378">Hydrolase</keyword>
<reference evidence="11 12" key="1">
    <citation type="submission" date="2023-08" db="EMBL/GenBank/DDBJ databases">
        <authorList>
            <person name="Palmer J.M."/>
        </authorList>
    </citation>
    <scope>NUCLEOTIDE SEQUENCE [LARGE SCALE GENOMIC DNA]</scope>
    <source>
        <strain evidence="11 12">TWF481</strain>
    </source>
</reference>
<evidence type="ECO:0000256" key="7">
    <source>
        <dbReference type="SAM" id="MobiDB-lite"/>
    </source>
</evidence>
<feature type="compositionally biased region" description="Basic and acidic residues" evidence="7">
    <location>
        <begin position="499"/>
        <end position="510"/>
    </location>
</feature>
<dbReference type="EMBL" id="JAVHJL010000008">
    <property type="protein sequence ID" value="KAK6498958.1"/>
    <property type="molecule type" value="Genomic_DNA"/>
</dbReference>
<dbReference type="GO" id="GO:0031505">
    <property type="term" value="P:fungal-type cell wall organization"/>
    <property type="evidence" value="ECO:0007669"/>
    <property type="project" value="TreeGrafter"/>
</dbReference>
<comment type="caution">
    <text evidence="11">The sequence shown here is derived from an EMBL/GenBank/DDBJ whole genome shotgun (WGS) entry which is preliminary data.</text>
</comment>
<name>A0AAV9W0F5_9PEZI</name>
<comment type="similarity">
    <text evidence="1">Belongs to the peptidase A1 family.</text>
</comment>
<keyword evidence="8" id="KW-0812">Transmembrane</keyword>
<organism evidence="11 12">
    <name type="scientific">Arthrobotrys musiformis</name>
    <dbReference type="NCBI Taxonomy" id="47236"/>
    <lineage>
        <taxon>Eukaryota</taxon>
        <taxon>Fungi</taxon>
        <taxon>Dikarya</taxon>
        <taxon>Ascomycota</taxon>
        <taxon>Pezizomycotina</taxon>
        <taxon>Orbiliomycetes</taxon>
        <taxon>Orbiliales</taxon>
        <taxon>Orbiliaceae</taxon>
        <taxon>Arthrobotrys</taxon>
    </lineage>
</organism>
<feature type="region of interest" description="Disordered" evidence="7">
    <location>
        <begin position="432"/>
        <end position="454"/>
    </location>
</feature>
<dbReference type="AlphaFoldDB" id="A0AAV9W0F5"/>
<evidence type="ECO:0000313" key="12">
    <source>
        <dbReference type="Proteomes" id="UP001370758"/>
    </source>
</evidence>
<dbReference type="PANTHER" id="PTHR47965">
    <property type="entry name" value="ASPARTYL PROTEASE-RELATED"/>
    <property type="match status" value="1"/>
</dbReference>
<keyword evidence="8" id="KW-1133">Transmembrane helix</keyword>
<dbReference type="PROSITE" id="PS51767">
    <property type="entry name" value="PEPTIDASE_A1"/>
    <property type="match status" value="1"/>
</dbReference>
<evidence type="ECO:0000313" key="11">
    <source>
        <dbReference type="EMBL" id="KAK6498958.1"/>
    </source>
</evidence>
<dbReference type="GO" id="GO:0004190">
    <property type="term" value="F:aspartic-type endopeptidase activity"/>
    <property type="evidence" value="ECO:0007669"/>
    <property type="project" value="UniProtKB-KW"/>
</dbReference>
<dbReference type="Pfam" id="PF00026">
    <property type="entry name" value="Asp"/>
    <property type="match status" value="1"/>
</dbReference>
<protein>
    <recommendedName>
        <fullName evidence="10">Peptidase A1 domain-containing protein</fullName>
    </recommendedName>
</protein>
<dbReference type="InterPro" id="IPR033121">
    <property type="entry name" value="PEPTIDASE_A1"/>
</dbReference>
<feature type="region of interest" description="Disordered" evidence="7">
    <location>
        <begin position="488"/>
        <end position="510"/>
    </location>
</feature>
<dbReference type="GO" id="GO:0005576">
    <property type="term" value="C:extracellular region"/>
    <property type="evidence" value="ECO:0007669"/>
    <property type="project" value="TreeGrafter"/>
</dbReference>
<feature type="signal peptide" evidence="9">
    <location>
        <begin position="1"/>
        <end position="17"/>
    </location>
</feature>
<evidence type="ECO:0000256" key="5">
    <source>
        <dbReference type="ARBA" id="ARBA00022801"/>
    </source>
</evidence>
<dbReference type="GO" id="GO:0009277">
    <property type="term" value="C:fungal-type cell wall"/>
    <property type="evidence" value="ECO:0007669"/>
    <property type="project" value="TreeGrafter"/>
</dbReference>
<evidence type="ECO:0000256" key="4">
    <source>
        <dbReference type="ARBA" id="ARBA00022750"/>
    </source>
</evidence>
<keyword evidence="3 9" id="KW-0732">Signal</keyword>
<feature type="transmembrane region" description="Helical" evidence="8">
    <location>
        <begin position="459"/>
        <end position="479"/>
    </location>
</feature>
<proteinExistence type="inferred from homology"/>
<evidence type="ECO:0000256" key="2">
    <source>
        <dbReference type="ARBA" id="ARBA00022670"/>
    </source>
</evidence>
<keyword evidence="8" id="KW-0472">Membrane</keyword>
<evidence type="ECO:0000259" key="10">
    <source>
        <dbReference type="PROSITE" id="PS51767"/>
    </source>
</evidence>
<evidence type="ECO:0000256" key="9">
    <source>
        <dbReference type="SAM" id="SignalP"/>
    </source>
</evidence>
<dbReference type="Proteomes" id="UP001370758">
    <property type="component" value="Unassembled WGS sequence"/>
</dbReference>
<gene>
    <name evidence="11" type="ORF">TWF481_011529</name>
</gene>
<dbReference type="InterPro" id="IPR021109">
    <property type="entry name" value="Peptidase_aspartic_dom_sf"/>
</dbReference>
<sequence>MHWRVLILSVLIPTFWCLPDPQLLPSIIADLSTVPIPSPRPGFVQPLAFIPAAAPVEGEVPPSSLFVNIDIGEPPQKVSLAVSFSALTWIPTLDEPVSEFCSDPVNMYFCMNGRWSGYFNTSRSESWSLVSDPFTINYSGGRYITGALGSATITLNGPSFLAELIFATSPSFPPTFGLGILPPLPPAVPNFTLVSTPNQVRSEGSIEDFVIGIYVNPNRKSIGNPGGISFGLVDTAKFYGGMVPVRMGDGGVIEAARVELVIEKERGGGRVDVNDMIIKVGKMGLDPTLDGIYIINDSALHTTILAALTDSSYTYEKSTNKYITLCESTFPSTNHSIQFDFSDGELEVRIKVTVEQLTYKLGDGRCYIAVHNGPDKFAEVGMKGVGIVLGLSFFRSAYLLYNLDNSQLSIATSVPDSTSQNLISIDATTRENRIVGTGPPPMERPRNQDSSPKINSRKIGIAVGSALGGLLILGSGFLLRKRWRKRPDVPVGGQSVPEHASDETREYTVELEGDKPGKRVRIELLGAPVVEADRGGF</sequence>
<evidence type="ECO:0000256" key="6">
    <source>
        <dbReference type="ARBA" id="ARBA00023145"/>
    </source>
</evidence>
<dbReference type="PANTHER" id="PTHR47965:SF12">
    <property type="entry name" value="ASPARTIC PROTEINASE 3-RELATED"/>
    <property type="match status" value="1"/>
</dbReference>
<keyword evidence="12" id="KW-1185">Reference proteome</keyword>
<dbReference type="GO" id="GO:0006508">
    <property type="term" value="P:proteolysis"/>
    <property type="evidence" value="ECO:0007669"/>
    <property type="project" value="UniProtKB-KW"/>
</dbReference>
<feature type="chain" id="PRO_5043776758" description="Peptidase A1 domain-containing protein" evidence="9">
    <location>
        <begin position="18"/>
        <end position="537"/>
    </location>
</feature>
<dbReference type="SUPFAM" id="SSF50630">
    <property type="entry name" value="Acid proteases"/>
    <property type="match status" value="1"/>
</dbReference>
<keyword evidence="4" id="KW-0064">Aspartyl protease</keyword>